<keyword evidence="1" id="KW-0547">Nucleotide-binding</keyword>
<evidence type="ECO:0000313" key="1">
    <source>
        <dbReference type="EMBL" id="KAJ1936557.1"/>
    </source>
</evidence>
<gene>
    <name evidence="1" type="primary">SNQ2_9</name>
    <name evidence="1" type="ORF">FBU59_005015</name>
</gene>
<name>A0ACC1J420_9FUNG</name>
<dbReference type="EMBL" id="JANBPW010003837">
    <property type="protein sequence ID" value="KAJ1936557.1"/>
    <property type="molecule type" value="Genomic_DNA"/>
</dbReference>
<keyword evidence="1" id="KW-0067">ATP-binding</keyword>
<comment type="caution">
    <text evidence="1">The sequence shown here is derived from an EMBL/GenBank/DDBJ whole genome shotgun (WGS) entry which is preliminary data.</text>
</comment>
<feature type="non-terminal residue" evidence="1">
    <location>
        <position position="509"/>
    </location>
</feature>
<reference evidence="1" key="1">
    <citation type="submission" date="2022-07" db="EMBL/GenBank/DDBJ databases">
        <title>Phylogenomic reconstructions and comparative analyses of Kickxellomycotina fungi.</title>
        <authorList>
            <person name="Reynolds N.K."/>
            <person name="Stajich J.E."/>
            <person name="Barry K."/>
            <person name="Grigoriev I.V."/>
            <person name="Crous P."/>
            <person name="Smith M.E."/>
        </authorList>
    </citation>
    <scope>NUCLEOTIDE SEQUENCE</scope>
    <source>
        <strain evidence="1">NRRL 5244</strain>
    </source>
</reference>
<dbReference type="Proteomes" id="UP001150603">
    <property type="component" value="Unassembled WGS sequence"/>
</dbReference>
<proteinExistence type="predicted"/>
<keyword evidence="2" id="KW-1185">Reference proteome</keyword>
<sequence length="509" mass="56614">MTEVPKAISGREVVYKHKAFALYHPAALSLAQTIMDLPFMLFQVIVFSSILYFTVGLYSSADNFFCFILYLFVCAMCLTGFFRLVGNISASLDVAHTIAGVALLFLCLYAGYLIPPRSMKRYLWWFYWISPLAYSFKSLMCNEFRSLKLKCTGAQLAPSGPMFTNRDYQVCTILGAVPGEDYISGKAYLAANFQFYVEDRWRDFVAVLCFWLLFTIAIAVVMEFIEFGNTGYSINVYKRRLPHISAVNDDEGAEMTKETLAFGKIPEGGPTEEQILKGTAFTWKNVNYTVPVKGGERQLLDDISGYVKPGTMTALMGSSGAGKTTLLDALSQRKTIGKLDGDILMNGAKQTASFRRITGYAEQLDVHNPHSTVREALHFSAYLRQPASVSDEQKNADVEHVILLLGLSDIANCIVGESESGEGISLEQRKRLTIGVELVAKPKILFLDEPTSGLDAQASFTIITFLRRLAAEGQTILCTIHQPSSMLFQQFDRLLLLCRGGRTVYFGNL</sequence>
<evidence type="ECO:0000313" key="2">
    <source>
        <dbReference type="Proteomes" id="UP001150603"/>
    </source>
</evidence>
<accession>A0ACC1J420</accession>
<organism evidence="1 2">
    <name type="scientific">Linderina macrospora</name>
    <dbReference type="NCBI Taxonomy" id="4868"/>
    <lineage>
        <taxon>Eukaryota</taxon>
        <taxon>Fungi</taxon>
        <taxon>Fungi incertae sedis</taxon>
        <taxon>Zoopagomycota</taxon>
        <taxon>Kickxellomycotina</taxon>
        <taxon>Kickxellomycetes</taxon>
        <taxon>Kickxellales</taxon>
        <taxon>Kickxellaceae</taxon>
        <taxon>Linderina</taxon>
    </lineage>
</organism>
<protein>
    <submittedName>
        <fullName evidence="1">ATP-binding cassette transporter snq2</fullName>
    </submittedName>
</protein>